<feature type="compositionally biased region" description="Pro residues" evidence="1">
    <location>
        <begin position="252"/>
        <end position="262"/>
    </location>
</feature>
<feature type="compositionally biased region" description="Polar residues" evidence="1">
    <location>
        <begin position="263"/>
        <end position="276"/>
    </location>
</feature>
<evidence type="ECO:0000313" key="2">
    <source>
        <dbReference type="EMBL" id="KAF8898161.1"/>
    </source>
</evidence>
<keyword evidence="3" id="KW-1185">Reference proteome</keyword>
<dbReference type="PANTHER" id="PTHR10378">
    <property type="entry name" value="LIM DOMAIN-BINDING PROTEIN"/>
    <property type="match status" value="1"/>
</dbReference>
<protein>
    <submittedName>
        <fullName evidence="2">LIM-domain binding protein-domain-containing protein</fullName>
    </submittedName>
</protein>
<evidence type="ECO:0000313" key="3">
    <source>
        <dbReference type="Proteomes" id="UP000724874"/>
    </source>
</evidence>
<feature type="compositionally biased region" description="Polar residues" evidence="1">
    <location>
        <begin position="159"/>
        <end position="171"/>
    </location>
</feature>
<evidence type="ECO:0000256" key="1">
    <source>
        <dbReference type="SAM" id="MobiDB-lite"/>
    </source>
</evidence>
<proteinExistence type="predicted"/>
<dbReference type="InterPro" id="IPR029005">
    <property type="entry name" value="LIM-bd/SEUSS"/>
</dbReference>
<feature type="region of interest" description="Disordered" evidence="1">
    <location>
        <begin position="745"/>
        <end position="859"/>
    </location>
</feature>
<dbReference type="Pfam" id="PF01803">
    <property type="entry name" value="LIM_bind"/>
    <property type="match status" value="1"/>
</dbReference>
<feature type="compositionally biased region" description="Polar residues" evidence="1">
    <location>
        <begin position="323"/>
        <end position="333"/>
    </location>
</feature>
<feature type="compositionally biased region" description="Low complexity" evidence="1">
    <location>
        <begin position="749"/>
        <end position="782"/>
    </location>
</feature>
<feature type="region of interest" description="Disordered" evidence="1">
    <location>
        <begin position="159"/>
        <end position="425"/>
    </location>
</feature>
<feature type="compositionally biased region" description="Low complexity" evidence="1">
    <location>
        <begin position="831"/>
        <end position="844"/>
    </location>
</feature>
<feature type="compositionally biased region" description="Pro residues" evidence="1">
    <location>
        <begin position="31"/>
        <end position="45"/>
    </location>
</feature>
<organism evidence="2 3">
    <name type="scientific">Gymnopilus junonius</name>
    <name type="common">Spectacular rustgill mushroom</name>
    <name type="synonym">Gymnopilus spectabilis subsp. junonius</name>
    <dbReference type="NCBI Taxonomy" id="109634"/>
    <lineage>
        <taxon>Eukaryota</taxon>
        <taxon>Fungi</taxon>
        <taxon>Dikarya</taxon>
        <taxon>Basidiomycota</taxon>
        <taxon>Agaricomycotina</taxon>
        <taxon>Agaricomycetes</taxon>
        <taxon>Agaricomycetidae</taxon>
        <taxon>Agaricales</taxon>
        <taxon>Agaricineae</taxon>
        <taxon>Hymenogastraceae</taxon>
        <taxon>Gymnopilus</taxon>
    </lineage>
</organism>
<feature type="compositionally biased region" description="Low complexity" evidence="1">
    <location>
        <begin position="334"/>
        <end position="379"/>
    </location>
</feature>
<reference evidence="2" key="1">
    <citation type="submission" date="2020-11" db="EMBL/GenBank/DDBJ databases">
        <authorList>
            <consortium name="DOE Joint Genome Institute"/>
            <person name="Ahrendt S."/>
            <person name="Riley R."/>
            <person name="Andreopoulos W."/>
            <person name="LaButti K."/>
            <person name="Pangilinan J."/>
            <person name="Ruiz-duenas F.J."/>
            <person name="Barrasa J.M."/>
            <person name="Sanchez-Garcia M."/>
            <person name="Camarero S."/>
            <person name="Miyauchi S."/>
            <person name="Serrano A."/>
            <person name="Linde D."/>
            <person name="Babiker R."/>
            <person name="Drula E."/>
            <person name="Ayuso-Fernandez I."/>
            <person name="Pacheco R."/>
            <person name="Padilla G."/>
            <person name="Ferreira P."/>
            <person name="Barriuso J."/>
            <person name="Kellner H."/>
            <person name="Castanera R."/>
            <person name="Alfaro M."/>
            <person name="Ramirez L."/>
            <person name="Pisabarro A.G."/>
            <person name="Kuo A."/>
            <person name="Tritt A."/>
            <person name="Lipzen A."/>
            <person name="He G."/>
            <person name="Yan M."/>
            <person name="Ng V."/>
            <person name="Cullen D."/>
            <person name="Martin F."/>
            <person name="Rosso M.-N."/>
            <person name="Henrissat B."/>
            <person name="Hibbett D."/>
            <person name="Martinez A.T."/>
            <person name="Grigoriev I.V."/>
        </authorList>
    </citation>
    <scope>NUCLEOTIDE SEQUENCE</scope>
    <source>
        <strain evidence="2">AH 44721</strain>
    </source>
</reference>
<feature type="compositionally biased region" description="Pro residues" evidence="1">
    <location>
        <begin position="183"/>
        <end position="193"/>
    </location>
</feature>
<dbReference type="OrthoDB" id="774557at2759"/>
<accession>A0A9P5NP73</accession>
<name>A0A9P5NP73_GYMJU</name>
<feature type="region of interest" description="Disordered" evidence="1">
    <location>
        <begin position="24"/>
        <end position="50"/>
    </location>
</feature>
<feature type="region of interest" description="Disordered" evidence="1">
    <location>
        <begin position="611"/>
        <end position="635"/>
    </location>
</feature>
<dbReference type="Proteomes" id="UP000724874">
    <property type="component" value="Unassembled WGS sequence"/>
</dbReference>
<comment type="caution">
    <text evidence="2">The sequence shown here is derived from an EMBL/GenBank/DDBJ whole genome shotgun (WGS) entry which is preliminary data.</text>
</comment>
<feature type="compositionally biased region" description="Low complexity" evidence="1">
    <location>
        <begin position="795"/>
        <end position="815"/>
    </location>
</feature>
<dbReference type="AlphaFoldDB" id="A0A9P5NP73"/>
<dbReference type="EMBL" id="JADNYJ010000055">
    <property type="protein sequence ID" value="KAF8898161.1"/>
    <property type="molecule type" value="Genomic_DNA"/>
</dbReference>
<sequence length="878" mass="95063">MNGPSRQLSMSANNMLAIGNPAFQGIAPAAHRPPPPAPQRPPPTPSAAHMQAQLQGMQFPGNMIQQGPQGPSSLVRRVQSQPQMNPLGGIPNGSMGIPMALSPQNQMRQAQAVHHQHQMRLQQQQQALMQADVLRNQGPNQSIPPGMARAASSQNQIMNSLGQPSSMQHPSGIQPPHHQNPFPNGPPIPPQHPPQLSTSPGPPQNHTPSPSHTPVNRPRMTPDNSNVSFMGYPGTQFPGTSPARVPSSSNPPGYPSFAPPTTPATMQMDLSQTSPPSMHPAPNRSSFTPAQPFDLMNNTQGMDIYPPSFNMGPPTNVPPRPPSHTTNHPSQPNSHQQTSLQQSQQPQQSQPHHQSPPSDQMNVHPQRPQSQPQRPPSQSGTTRTPRSMQLPLPPTNLAGSGSLTATGRLPSAQQPAGPPGSPPWLWAATIIPGQGIGKLLQFSGVLASETKTKFQLSWWSDLVREYFTPQAELRLTLWKDNMRTEAKPFQIGVPIMPRFFLVTTQSGVKSMSFTLDGARERPQQQGQVASGHTIIECVSAIWTFRYTNGYIVHLRGPLTANVIMTSTGPPGNPQASQYVMKFEELRFEVNMYEKFIALDSILGPRIQETSPRLRSMHPPTPGSSLQAQEQMDEDRRWEEPRLFISHATMPGEPVNAFGIPQATMRCLELAESVTSMGDLIAFSNDQDVGPIDALRRFANKIREQAGVPPIMNSLPLNTSMMPNNISHTTLSNTFPSYLQPMGQSATLYSSAPPSITNPSNPNPPSSSMSSPQNTSSSSANSPEKQPKTIPQQQQAPTPSHSGPASSPAVSSGGTTNTPALASATPKRKLGDTSSPTTDQPQPTTKRNPRKRGRTNTTSGPDRLFILVFLCCIAYGMAW</sequence>
<gene>
    <name evidence="2" type="ORF">CPB84DRAFT_1781053</name>
</gene>